<feature type="compositionally biased region" description="Basic and acidic residues" evidence="1">
    <location>
        <begin position="41"/>
        <end position="70"/>
    </location>
</feature>
<proteinExistence type="predicted"/>
<sequence length="1593" mass="169113">MERNREARRGTTAASTATNGSGGGGGGLSRRRQRNSSGFRDSPEDDGRMEMPETSRLRDRGAKKDRDRDRSSRRKRRRGERMLHGSNRDEGDQSSENSIDEDEEDEDDDLFVPVRLPTPSPPLPNPGGACSSSQQNHHHHHHQQQQQQLLPRKNLPPKWKPDEMIGFTVPRKARSAASKRSHETSGLGGAGGGGGGGDQITRQASISPSRLSPASTTQLSPSSSNGSLRKKMKQVSGAKIRPPKISKSTSLSHDEIEMEVAEVLYGMTRQFECLPKHDGHKVDSRDVDGGSGNEAKSRLPSTNSLSPSPVAYPSALPSSNSCSNPAPFAAIAPKRKKPRPVKFDEESPTSPVGVQHLSSLSVPFVAKIDSENQTKTEASSPRSEKNSASAAIKIGGESVDVLVSQALLSDVQQQQESAKTKKGKTQELHTSTGGSNNGDKVESKEELVPRAKGSACGGLDVNICDTEARKMAPDSPKEEMFKIDLMAPPPGKLSPETGDFNDFDPDHKPQGPDKETALKLNNKDKTEEKPAESTVTRDEQQTEKSVQREIDSRKQVVIKQNLDLQLDLEKPKKDDSGIDKVQVQKQQAKDPKVEPKQEKSGSTPSLQMPLTVGTWPGGFPPYGYMGQVPSLHAVVPMDGSAGPSSSLQPPAFLQTHPRPKRCATHCYIAQMISNHQKFARMNCFWTAAAGAAPLYGTKPYNPNIAPPSDASTPGNPTQGSFLGANMGTLQEAKGSPALASYMGSTSQEKMLSSSNTIMESAQRKPLIFQQVPHSAAANNMLHGPAFIFPINQQQATAATANRAGGAKSTPGSAAEVRASGAMSSAVGSCGGGGTANPVNLSFASLPPNEAQYVAFVQNNMYPFPAHISGATAFRGTSNAQAMPFFYPPHMLHPSQLRPQQQQPPAGPLPHVQPSHHNPGNLSGSSQKHPQQLHGIKGSVSVANANGCPATNHRQDHLPQHSRPMECKGMEDDLPTTDGTIYQSQKGIFRQTISMPIHPQNFALMSAGAAAIAMGNGGGHGDKQPVYQQKQNMKVELAPPQAFAIPFASFGGAGTATPGLDFSSMVQNHAILQSLPENSRHGYHQMTTAAVAATTQVAEKKKVHQVSEDVKSVARELNTNMVGEEDRKIMVASKGLQHSFSFEKADNEPPISSVLSNSGVDISARSVNLIHTSANGSRSTDRASGTATATTAATIAATSQQMQQHVLHLQKQQLQYQLASTRSKPSASSNNTNMHPESLPGGCTGTKFPRALTGFPQAFVQGGSPIQRPQGKTSSGRLVDPAAAPPLVKNNVLQLQGRASQQPFPAQNHQTQISFGVNSNKMVAPGGQHLSGVCRSPSPSSSSVAVGSPSNSVNKNASGSPSASASVKPSPQTSAILLPQQSAVKQSASSSSSKSTTASNSNMPSILGHPQKVPAPSSNTKQQQQPQQSKQQPFSEAQIFFSNPHMQQVHCAQSSAAPPTAAQYYQKRQSEQQMRQSQQQQQQSSAPSSAGMLSLCAPSALTLAGVPTTSDPAKALAAASVAAANSIKGLPPPGYYNAAQLAVAAQSASGSPRPPISATFPYMSLPPFTMKSSSEQKPAAGSDNLHACWQPEKR</sequence>
<dbReference type="PANTHER" id="PTHR34798">
    <property type="entry name" value="PROTEIN TIME FOR COFFEE"/>
    <property type="match status" value="1"/>
</dbReference>
<protein>
    <submittedName>
        <fullName evidence="2">(wild Malaysian banana) hypothetical protein</fullName>
    </submittedName>
</protein>
<feature type="compositionally biased region" description="Polar residues" evidence="1">
    <location>
        <begin position="200"/>
        <end position="227"/>
    </location>
</feature>
<feature type="compositionally biased region" description="Basic and acidic residues" evidence="1">
    <location>
        <begin position="80"/>
        <end position="91"/>
    </location>
</feature>
<feature type="compositionally biased region" description="Basic and acidic residues" evidence="1">
    <location>
        <begin position="466"/>
        <end position="482"/>
    </location>
</feature>
<feature type="compositionally biased region" description="Gly residues" evidence="1">
    <location>
        <begin position="186"/>
        <end position="198"/>
    </location>
</feature>
<name>A0A8D7A6C5_MUSAM</name>
<gene>
    <name evidence="2" type="ORF">GSMUA_133550.1</name>
</gene>
<feature type="region of interest" description="Disordered" evidence="1">
    <location>
        <begin position="1260"/>
        <end position="1281"/>
    </location>
</feature>
<feature type="compositionally biased region" description="Basic and acidic residues" evidence="1">
    <location>
        <begin position="274"/>
        <end position="288"/>
    </location>
</feature>
<feature type="region of interest" description="Disordered" evidence="1">
    <location>
        <begin position="1446"/>
        <end position="1490"/>
    </location>
</feature>
<evidence type="ECO:0000313" key="2">
    <source>
        <dbReference type="EMBL" id="CAG1843560.1"/>
    </source>
</evidence>
<feature type="compositionally biased region" description="Low complexity" evidence="1">
    <location>
        <begin position="891"/>
        <end position="903"/>
    </location>
</feature>
<feature type="compositionally biased region" description="Basic and acidic residues" evidence="1">
    <location>
        <begin position="439"/>
        <end position="449"/>
    </location>
</feature>
<feature type="compositionally biased region" description="Polar residues" evidence="1">
    <location>
        <begin position="375"/>
        <end position="389"/>
    </location>
</feature>
<organism evidence="2">
    <name type="scientific">Musa acuminata subsp. malaccensis</name>
    <name type="common">Wild banana</name>
    <name type="synonym">Musa malaccensis</name>
    <dbReference type="NCBI Taxonomy" id="214687"/>
    <lineage>
        <taxon>Eukaryota</taxon>
        <taxon>Viridiplantae</taxon>
        <taxon>Streptophyta</taxon>
        <taxon>Embryophyta</taxon>
        <taxon>Tracheophyta</taxon>
        <taxon>Spermatophyta</taxon>
        <taxon>Magnoliopsida</taxon>
        <taxon>Liliopsida</taxon>
        <taxon>Zingiberales</taxon>
        <taxon>Musaceae</taxon>
        <taxon>Musa</taxon>
    </lineage>
</organism>
<dbReference type="PANTHER" id="PTHR34798:SF2">
    <property type="entry name" value="PROTEIN TIME FOR COFFEE"/>
    <property type="match status" value="1"/>
</dbReference>
<feature type="compositionally biased region" description="Low complexity" evidence="1">
    <location>
        <begin position="1335"/>
        <end position="1370"/>
    </location>
</feature>
<feature type="region of interest" description="Disordered" evidence="1">
    <location>
        <begin position="1"/>
        <end position="253"/>
    </location>
</feature>
<feature type="compositionally biased region" description="Low complexity" evidence="1">
    <location>
        <begin position="1420"/>
        <end position="1432"/>
    </location>
</feature>
<evidence type="ECO:0000256" key="1">
    <source>
        <dbReference type="SAM" id="MobiDB-lite"/>
    </source>
</evidence>
<feature type="region of interest" description="Disordered" evidence="1">
    <location>
        <begin position="1568"/>
        <end position="1593"/>
    </location>
</feature>
<feature type="compositionally biased region" description="Polar residues" evidence="1">
    <location>
        <begin position="914"/>
        <end position="929"/>
    </location>
</feature>
<feature type="region of interest" description="Disordered" evidence="1">
    <location>
        <begin position="274"/>
        <end position="356"/>
    </location>
</feature>
<feature type="compositionally biased region" description="Basic and acidic residues" evidence="1">
    <location>
        <begin position="567"/>
        <end position="578"/>
    </location>
</feature>
<feature type="region of interest" description="Disordered" evidence="1">
    <location>
        <begin position="888"/>
        <end position="960"/>
    </location>
</feature>
<feature type="compositionally biased region" description="Low complexity" evidence="1">
    <location>
        <begin position="1379"/>
        <end position="1401"/>
    </location>
</feature>
<dbReference type="EMBL" id="HG996469">
    <property type="protein sequence ID" value="CAG1843560.1"/>
    <property type="molecule type" value="Genomic_DNA"/>
</dbReference>
<feature type="region of interest" description="Disordered" evidence="1">
    <location>
        <begin position="1323"/>
        <end position="1433"/>
    </location>
</feature>
<feature type="compositionally biased region" description="Basic and acidic residues" evidence="1">
    <location>
        <begin position="504"/>
        <end position="554"/>
    </location>
</feature>
<feature type="compositionally biased region" description="Low complexity" evidence="1">
    <location>
        <begin position="10"/>
        <end position="19"/>
    </location>
</feature>
<reference evidence="2" key="1">
    <citation type="submission" date="2021-03" db="EMBL/GenBank/DDBJ databases">
        <authorList>
            <consortium name="Genoscope - CEA"/>
            <person name="William W."/>
        </authorList>
    </citation>
    <scope>NUCLEOTIDE SEQUENCE</scope>
    <source>
        <strain evidence="2">Doubled-haploid Pahang</strain>
    </source>
</reference>
<feature type="compositionally biased region" description="Acidic residues" evidence="1">
    <location>
        <begin position="98"/>
        <end position="110"/>
    </location>
</feature>
<feature type="compositionally biased region" description="Basic and acidic residues" evidence="1">
    <location>
        <begin position="587"/>
        <end position="599"/>
    </location>
</feature>
<dbReference type="GO" id="GO:0042752">
    <property type="term" value="P:regulation of circadian rhythm"/>
    <property type="evidence" value="ECO:0007669"/>
    <property type="project" value="InterPro"/>
</dbReference>
<dbReference type="InterPro" id="IPR039317">
    <property type="entry name" value="TIC"/>
</dbReference>
<feature type="region of interest" description="Disordered" evidence="1">
    <location>
        <begin position="411"/>
        <end position="611"/>
    </location>
</feature>
<feature type="compositionally biased region" description="Pro residues" evidence="1">
    <location>
        <begin position="116"/>
        <end position="125"/>
    </location>
</feature>
<feature type="region of interest" description="Disordered" evidence="1">
    <location>
        <begin position="371"/>
        <end position="391"/>
    </location>
</feature>
<feature type="compositionally biased region" description="Polar residues" evidence="1">
    <location>
        <begin position="428"/>
        <end position="438"/>
    </location>
</feature>
<feature type="compositionally biased region" description="Low complexity" evidence="1">
    <location>
        <begin position="1451"/>
        <end position="1488"/>
    </location>
</feature>
<accession>A0A8D7A6C5</accession>